<keyword evidence="4 7" id="KW-0472">Membrane</keyword>
<evidence type="ECO:0000256" key="1">
    <source>
        <dbReference type="ARBA" id="ARBA00009477"/>
    </source>
</evidence>
<comment type="similarity">
    <text evidence="1">Belongs to the membrane fusion protein (MFP) (TC 8.A.1) family.</text>
</comment>
<feature type="compositionally biased region" description="Low complexity" evidence="6">
    <location>
        <begin position="319"/>
        <end position="330"/>
    </location>
</feature>
<evidence type="ECO:0000259" key="9">
    <source>
        <dbReference type="Pfam" id="PF25963"/>
    </source>
</evidence>
<dbReference type="PANTHER" id="PTHR30367:SF1">
    <property type="entry name" value="MULTIDRUG RESISTANCE PROTEIN MDTN"/>
    <property type="match status" value="1"/>
</dbReference>
<dbReference type="InterPro" id="IPR006143">
    <property type="entry name" value="RND_pump_MFP"/>
</dbReference>
<dbReference type="EMBL" id="SRLB01000009">
    <property type="protein sequence ID" value="TGD99050.1"/>
    <property type="molecule type" value="Genomic_DNA"/>
</dbReference>
<evidence type="ECO:0000256" key="5">
    <source>
        <dbReference type="SAM" id="Coils"/>
    </source>
</evidence>
<dbReference type="GO" id="GO:0016020">
    <property type="term" value="C:membrane"/>
    <property type="evidence" value="ECO:0007669"/>
    <property type="project" value="InterPro"/>
</dbReference>
<gene>
    <name evidence="10" type="ORF">EU555_14195</name>
</gene>
<dbReference type="NCBIfam" id="TIGR01730">
    <property type="entry name" value="RND_mfp"/>
    <property type="match status" value="1"/>
</dbReference>
<evidence type="ECO:0000256" key="6">
    <source>
        <dbReference type="SAM" id="MobiDB-lite"/>
    </source>
</evidence>
<dbReference type="InterPro" id="IPR050393">
    <property type="entry name" value="MFP_Efflux_Pump"/>
</dbReference>
<dbReference type="SUPFAM" id="SSF111369">
    <property type="entry name" value="HlyD-like secretion proteins"/>
    <property type="match status" value="1"/>
</dbReference>
<feature type="transmembrane region" description="Helical" evidence="7">
    <location>
        <begin position="12"/>
        <end position="33"/>
    </location>
</feature>
<dbReference type="GO" id="GO:0022857">
    <property type="term" value="F:transmembrane transporter activity"/>
    <property type="evidence" value="ECO:0007669"/>
    <property type="project" value="InterPro"/>
</dbReference>
<dbReference type="InterPro" id="IPR058625">
    <property type="entry name" value="MdtA-like_BSH"/>
</dbReference>
<feature type="compositionally biased region" description="Basic and acidic residues" evidence="6">
    <location>
        <begin position="374"/>
        <end position="394"/>
    </location>
</feature>
<feature type="coiled-coil region" evidence="5">
    <location>
        <begin position="95"/>
        <end position="162"/>
    </location>
</feature>
<feature type="domain" description="p-hydroxybenzoic acid efflux pump subunit AaeA-like beta-barrel" evidence="9">
    <location>
        <begin position="194"/>
        <end position="290"/>
    </location>
</feature>
<comment type="caution">
    <text evidence="10">The sequence shown here is derived from an EMBL/GenBank/DDBJ whole genome shotgun (WGS) entry which is preliminary data.</text>
</comment>
<sequence>MAVKRTTRGRRLLRILATLVVLVLAGAASLIVWEYYVTAPWTRDGRVRVQVASIAPQISGQITELRVVDNQYVRKGDVLYVIDPFDFKVALDSARADVENRAADLQVKRAQAARREALTTVSTSIEEKQQFAGTAKQAEAAFAQAQAQAAQAEINLKRTEVRSPVNGYVTNLLLRVGDYASAGTRNISVIDADSYWIDGYFEETKMGHIRVGDPASAVLMGYAAPIRGRVDSITRGISTPNAAASTQGLPSVDPVYTWVRLAQRVPVRIRIEEVPKDLALVAGMTATVSVGAYAQPGDRLRDVFSAFVDRLGPQRPEDAAVAPAGVTTTVKGPHDVSTLPEPDPKAGPTPDQVAPGIAPGINEAPEQAPAAKEPPARDPHGSRRDHGGGRSARD</sequence>
<keyword evidence="5" id="KW-0175">Coiled coil</keyword>
<feature type="compositionally biased region" description="Low complexity" evidence="6">
    <location>
        <begin position="363"/>
        <end position="373"/>
    </location>
</feature>
<organism evidence="10 11">
    <name type="scientific">Methylobacterium nonmethylotrophicum</name>
    <dbReference type="NCBI Taxonomy" id="1141884"/>
    <lineage>
        <taxon>Bacteria</taxon>
        <taxon>Pseudomonadati</taxon>
        <taxon>Pseudomonadota</taxon>
        <taxon>Alphaproteobacteria</taxon>
        <taxon>Hyphomicrobiales</taxon>
        <taxon>Methylobacteriaceae</taxon>
        <taxon>Methylobacterium</taxon>
    </lineage>
</organism>
<accession>A0A4Z0NRI4</accession>
<dbReference type="Gene3D" id="2.40.30.170">
    <property type="match status" value="1"/>
</dbReference>
<dbReference type="PANTHER" id="PTHR30367">
    <property type="entry name" value="P-HYDROXYBENZOIC ACID EFFLUX PUMP SUBUNIT AAEA-RELATED"/>
    <property type="match status" value="1"/>
</dbReference>
<keyword evidence="11" id="KW-1185">Reference proteome</keyword>
<feature type="domain" description="Multidrug resistance protein MdtA-like barrel-sandwich hybrid" evidence="8">
    <location>
        <begin position="51"/>
        <end position="190"/>
    </location>
</feature>
<dbReference type="Pfam" id="PF25963">
    <property type="entry name" value="Beta-barrel_AAEA"/>
    <property type="match status" value="1"/>
</dbReference>
<evidence type="ECO:0000313" key="11">
    <source>
        <dbReference type="Proteomes" id="UP000297535"/>
    </source>
</evidence>
<name>A0A4Z0NRI4_9HYPH</name>
<evidence type="ECO:0000256" key="4">
    <source>
        <dbReference type="ARBA" id="ARBA00023136"/>
    </source>
</evidence>
<dbReference type="OrthoDB" id="9811754at2"/>
<evidence type="ECO:0000256" key="7">
    <source>
        <dbReference type="SAM" id="Phobius"/>
    </source>
</evidence>
<reference evidence="10 11" key="1">
    <citation type="submission" date="2019-04" db="EMBL/GenBank/DDBJ databases">
        <authorList>
            <person name="Feng G."/>
            <person name="Zhu H."/>
        </authorList>
    </citation>
    <scope>NUCLEOTIDE SEQUENCE [LARGE SCALE GENOMIC DNA]</scope>
    <source>
        <strain evidence="10 11">6HR-1</strain>
    </source>
</reference>
<keyword evidence="2 7" id="KW-0812">Transmembrane</keyword>
<dbReference type="Pfam" id="PF25917">
    <property type="entry name" value="BSH_RND"/>
    <property type="match status" value="1"/>
</dbReference>
<evidence type="ECO:0000313" key="10">
    <source>
        <dbReference type="EMBL" id="TGD99050.1"/>
    </source>
</evidence>
<feature type="region of interest" description="Disordered" evidence="6">
    <location>
        <begin position="315"/>
        <end position="394"/>
    </location>
</feature>
<dbReference type="AlphaFoldDB" id="A0A4Z0NRI4"/>
<keyword evidence="3 7" id="KW-1133">Transmembrane helix</keyword>
<proteinExistence type="inferred from homology"/>
<evidence type="ECO:0000256" key="3">
    <source>
        <dbReference type="ARBA" id="ARBA00022989"/>
    </source>
</evidence>
<dbReference type="InterPro" id="IPR058634">
    <property type="entry name" value="AaeA-lik-b-barrel"/>
</dbReference>
<dbReference type="Proteomes" id="UP000297535">
    <property type="component" value="Unassembled WGS sequence"/>
</dbReference>
<protein>
    <submittedName>
        <fullName evidence="10">Efflux RND transporter periplasmic adaptor subunit</fullName>
    </submittedName>
</protein>
<evidence type="ECO:0000256" key="2">
    <source>
        <dbReference type="ARBA" id="ARBA00022692"/>
    </source>
</evidence>
<evidence type="ECO:0000259" key="8">
    <source>
        <dbReference type="Pfam" id="PF25917"/>
    </source>
</evidence>
<dbReference type="Gene3D" id="2.40.50.100">
    <property type="match status" value="1"/>
</dbReference>